<dbReference type="Gene3D" id="3.40.190.10">
    <property type="entry name" value="Periplasmic binding protein-like II"/>
    <property type="match status" value="1"/>
</dbReference>
<name>A0A657IV44_9MICC</name>
<feature type="region of interest" description="Disordered" evidence="1">
    <location>
        <begin position="1"/>
        <end position="25"/>
    </location>
</feature>
<dbReference type="AlphaFoldDB" id="A0A657IV44"/>
<evidence type="ECO:0000256" key="1">
    <source>
        <dbReference type="SAM" id="MobiDB-lite"/>
    </source>
</evidence>
<comment type="caution">
    <text evidence="2">The sequence shown here is derived from an EMBL/GenBank/DDBJ whole genome shotgun (WGS) entry which is preliminary data.</text>
</comment>
<dbReference type="SUPFAM" id="SSF53850">
    <property type="entry name" value="Periplasmic binding protein-like II"/>
    <property type="match status" value="1"/>
</dbReference>
<feature type="region of interest" description="Disordered" evidence="1">
    <location>
        <begin position="92"/>
        <end position="141"/>
    </location>
</feature>
<protein>
    <submittedName>
        <fullName evidence="2">Uncharacterized protein</fullName>
    </submittedName>
</protein>
<sequence>MAPVDGMDRPPLIRPHPEDPYARPHPLSRRTLLRFAAGSLALAPILAACGTSQARDRGTEELAVGFPEDSENWDPHQPPYTVSRTIARQITDTLVDQDPDTGDIVPYLAAGGRSPRTAPASPSTCAMTSPSPTARPSPRRA</sequence>
<dbReference type="InterPro" id="IPR006311">
    <property type="entry name" value="TAT_signal"/>
</dbReference>
<feature type="compositionally biased region" description="Low complexity" evidence="1">
    <location>
        <begin position="128"/>
        <end position="141"/>
    </location>
</feature>
<organism evidence="2 3">
    <name type="scientific">Rothia kristinae</name>
    <dbReference type="NCBI Taxonomy" id="37923"/>
    <lineage>
        <taxon>Bacteria</taxon>
        <taxon>Bacillati</taxon>
        <taxon>Actinomycetota</taxon>
        <taxon>Actinomycetes</taxon>
        <taxon>Micrococcales</taxon>
        <taxon>Micrococcaceae</taxon>
        <taxon>Rothia</taxon>
    </lineage>
</organism>
<evidence type="ECO:0000313" key="2">
    <source>
        <dbReference type="EMBL" id="OAX62091.1"/>
    </source>
</evidence>
<accession>A0A657IV44</accession>
<dbReference type="PROSITE" id="PS51318">
    <property type="entry name" value="TAT"/>
    <property type="match status" value="1"/>
</dbReference>
<proteinExistence type="predicted"/>
<reference evidence="2 3" key="1">
    <citation type="submission" date="2016-04" db="EMBL/GenBank/DDBJ databases">
        <title>Identification of putative biosynthetic pathways for the production of bioactive secondary metabolites by the marine actinomycete Kocuria kristinae RUTW2-3.</title>
        <authorList>
            <person name="Waterworth S.C."/>
            <person name="Walmsley T.A."/>
            <person name="Matongo T."/>
            <person name="Davies-Coleman M.T."/>
            <person name="Dorrington R.A."/>
        </authorList>
    </citation>
    <scope>NUCLEOTIDE SEQUENCE [LARGE SCALE GENOMIC DNA]</scope>
    <source>
        <strain evidence="2 3">RUTW4-5</strain>
    </source>
</reference>
<dbReference type="EMBL" id="LWGZ01000415">
    <property type="protein sequence ID" value="OAX62091.1"/>
    <property type="molecule type" value="Genomic_DNA"/>
</dbReference>
<evidence type="ECO:0000313" key="3">
    <source>
        <dbReference type="Proteomes" id="UP000092021"/>
    </source>
</evidence>
<gene>
    <name evidence="2" type="ORF">A5N15_04820</name>
</gene>
<dbReference type="Proteomes" id="UP000092021">
    <property type="component" value="Unassembled WGS sequence"/>
</dbReference>